<feature type="transmembrane region" description="Helical" evidence="1">
    <location>
        <begin position="220"/>
        <end position="242"/>
    </location>
</feature>
<evidence type="ECO:0000313" key="2">
    <source>
        <dbReference type="EMBL" id="MCW1149189.1"/>
    </source>
</evidence>
<gene>
    <name evidence="2" type="ORF">OJ995_13245</name>
</gene>
<sequence length="340" mass="39129">MQYFITRNGNQFGPYDINTIKNYVNLGQILLQDKVVSNKEEVSVRDILKKHQVKVSIKNNGNIMKQIQSLGLNLLLPKDSFSFKNFKSDNKLLLISIIGLAPAFLIKFTNASVFTFYAIALYFSSIWGLFYYELFKTNQVKIKKAIYIFFTVQIAIFILVSILNINQFNPFYRLIGDNNSFIERVIGFTFGVGVFEELIKILPVFFFLKYAKEPQLPQTMVFYGLISGIGFGVFEGVMYQITVNSKLEYNESFFLNIARLTSLPFLHSIWSGISAYFLAFCFINPTKRYSLWILAIMIPAILHGLYDVFTWSLVGLFISYIGVALLVIYLKNAKKFYNSI</sequence>
<protein>
    <submittedName>
        <fullName evidence="2">PrsW family intramembrane metalloprotease</fullName>
    </submittedName>
</protein>
<dbReference type="Pfam" id="PF13367">
    <property type="entry name" value="PrsW-protease"/>
    <property type="match status" value="1"/>
</dbReference>
<feature type="transmembrane region" description="Helical" evidence="1">
    <location>
        <begin position="262"/>
        <end position="282"/>
    </location>
</feature>
<organism evidence="2 3">
    <name type="scientific">Flavobacterium lacisediminis</name>
    <dbReference type="NCBI Taxonomy" id="2989705"/>
    <lineage>
        <taxon>Bacteria</taxon>
        <taxon>Pseudomonadati</taxon>
        <taxon>Bacteroidota</taxon>
        <taxon>Flavobacteriia</taxon>
        <taxon>Flavobacteriales</taxon>
        <taxon>Flavobacteriaceae</taxon>
        <taxon>Flavobacterium</taxon>
    </lineage>
</organism>
<dbReference type="Proteomes" id="UP001165677">
    <property type="component" value="Unassembled WGS sequence"/>
</dbReference>
<accession>A0ABT3EM54</accession>
<keyword evidence="3" id="KW-1185">Reference proteome</keyword>
<dbReference type="PANTHER" id="PTHR36844:SF1">
    <property type="entry name" value="PROTEASE PRSW"/>
    <property type="match status" value="1"/>
</dbReference>
<comment type="caution">
    <text evidence="2">The sequence shown here is derived from an EMBL/GenBank/DDBJ whole genome shotgun (WGS) entry which is preliminary data.</text>
</comment>
<evidence type="ECO:0000313" key="3">
    <source>
        <dbReference type="Proteomes" id="UP001165677"/>
    </source>
</evidence>
<proteinExistence type="predicted"/>
<feature type="transmembrane region" description="Helical" evidence="1">
    <location>
        <begin position="114"/>
        <end position="134"/>
    </location>
</feature>
<name>A0ABT3EM54_9FLAO</name>
<dbReference type="InterPro" id="IPR026898">
    <property type="entry name" value="PrsW"/>
</dbReference>
<keyword evidence="2" id="KW-0482">Metalloprotease</keyword>
<feature type="transmembrane region" description="Helical" evidence="1">
    <location>
        <begin position="185"/>
        <end position="208"/>
    </location>
</feature>
<reference evidence="2" key="1">
    <citation type="submission" date="2022-10" db="EMBL/GenBank/DDBJ databases">
        <title>Flavobacterium sp. nov., a bacterium isolated from lake sediment.</title>
        <authorList>
            <person name="Qu J.-H."/>
        </authorList>
    </citation>
    <scope>NUCLEOTIDE SEQUENCE</scope>
    <source>
        <strain evidence="2">TH16-21</strain>
    </source>
</reference>
<feature type="transmembrane region" description="Helical" evidence="1">
    <location>
        <begin position="92"/>
        <end position="108"/>
    </location>
</feature>
<dbReference type="GO" id="GO:0008237">
    <property type="term" value="F:metallopeptidase activity"/>
    <property type="evidence" value="ECO:0007669"/>
    <property type="project" value="UniProtKB-KW"/>
</dbReference>
<keyword evidence="2" id="KW-0378">Hydrolase</keyword>
<dbReference type="PANTHER" id="PTHR36844">
    <property type="entry name" value="PROTEASE PRSW"/>
    <property type="match status" value="1"/>
</dbReference>
<dbReference type="EMBL" id="JAPCIO010000014">
    <property type="protein sequence ID" value="MCW1149189.1"/>
    <property type="molecule type" value="Genomic_DNA"/>
</dbReference>
<keyword evidence="2" id="KW-0645">Protease</keyword>
<evidence type="ECO:0000256" key="1">
    <source>
        <dbReference type="SAM" id="Phobius"/>
    </source>
</evidence>
<feature type="transmembrane region" description="Helical" evidence="1">
    <location>
        <begin position="289"/>
        <end position="306"/>
    </location>
</feature>
<dbReference type="RefSeq" id="WP_264369872.1">
    <property type="nucleotide sequence ID" value="NZ_JAPCIO010000014.1"/>
</dbReference>
<keyword evidence="1" id="KW-1133">Transmembrane helix</keyword>
<feature type="transmembrane region" description="Helical" evidence="1">
    <location>
        <begin position="146"/>
        <end position="165"/>
    </location>
</feature>
<feature type="transmembrane region" description="Helical" evidence="1">
    <location>
        <begin position="312"/>
        <end position="330"/>
    </location>
</feature>
<keyword evidence="1" id="KW-0812">Transmembrane</keyword>
<keyword evidence="1" id="KW-0472">Membrane</keyword>